<dbReference type="PROSITE" id="PS50850">
    <property type="entry name" value="MFS"/>
    <property type="match status" value="1"/>
</dbReference>
<feature type="transmembrane region" description="Helical" evidence="8">
    <location>
        <begin position="77"/>
        <end position="95"/>
    </location>
</feature>
<keyword evidence="4 8" id="KW-0812">Transmembrane</keyword>
<dbReference type="InterPro" id="IPR004737">
    <property type="entry name" value="NO3_transporter_NarK/NarU-like"/>
</dbReference>
<dbReference type="FunFam" id="1.20.1250.20:FF:000053">
    <property type="entry name" value="Nitrate transporter 2.1"/>
    <property type="match status" value="1"/>
</dbReference>
<evidence type="ECO:0000256" key="5">
    <source>
        <dbReference type="ARBA" id="ARBA00022989"/>
    </source>
</evidence>
<accession>A0A383WGU8</accession>
<proteinExistence type="inferred from homology"/>
<keyword evidence="8" id="KW-1003">Cell membrane</keyword>
<feature type="domain" description="Major facilitator superfamily (MFS) profile" evidence="9">
    <location>
        <begin position="41"/>
        <end position="442"/>
    </location>
</feature>
<dbReference type="PANTHER" id="PTHR23515">
    <property type="entry name" value="HIGH-AFFINITY NITRATE TRANSPORTER 2.3"/>
    <property type="match status" value="1"/>
</dbReference>
<dbReference type="GO" id="GO:0015113">
    <property type="term" value="F:nitrite transmembrane transporter activity"/>
    <property type="evidence" value="ECO:0007669"/>
    <property type="project" value="InterPro"/>
</dbReference>
<feature type="transmembrane region" description="Helical" evidence="8">
    <location>
        <begin position="388"/>
        <end position="414"/>
    </location>
</feature>
<dbReference type="InterPro" id="IPR044772">
    <property type="entry name" value="NO3_transporter"/>
</dbReference>
<keyword evidence="6 8" id="KW-0534">Nitrate assimilation</keyword>
<evidence type="ECO:0000313" key="11">
    <source>
        <dbReference type="Proteomes" id="UP000256970"/>
    </source>
</evidence>
<dbReference type="GO" id="GO:0005886">
    <property type="term" value="C:plasma membrane"/>
    <property type="evidence" value="ECO:0007669"/>
    <property type="project" value="UniProtKB-SubCell"/>
</dbReference>
<feature type="transmembrane region" description="Helical" evidence="8">
    <location>
        <begin position="355"/>
        <end position="381"/>
    </location>
</feature>
<feature type="transmembrane region" description="Helical" evidence="8">
    <location>
        <begin position="420"/>
        <end position="440"/>
    </location>
</feature>
<dbReference type="InterPro" id="IPR011701">
    <property type="entry name" value="MFS"/>
</dbReference>
<evidence type="ECO:0000256" key="6">
    <source>
        <dbReference type="ARBA" id="ARBA00023063"/>
    </source>
</evidence>
<feature type="transmembrane region" description="Helical" evidence="8">
    <location>
        <begin position="291"/>
        <end position="308"/>
    </location>
</feature>
<dbReference type="SUPFAM" id="SSF103473">
    <property type="entry name" value="MFS general substrate transporter"/>
    <property type="match status" value="1"/>
</dbReference>
<evidence type="ECO:0000256" key="8">
    <source>
        <dbReference type="RuleBase" id="RU366033"/>
    </source>
</evidence>
<dbReference type="GO" id="GO:0042128">
    <property type="term" value="P:nitrate assimilation"/>
    <property type="evidence" value="ECO:0007669"/>
    <property type="project" value="UniProtKB-UniRule"/>
</dbReference>
<feature type="transmembrane region" description="Helical" evidence="8">
    <location>
        <begin position="168"/>
        <end position="187"/>
    </location>
</feature>
<dbReference type="AlphaFoldDB" id="A0A383WGU8"/>
<dbReference type="Proteomes" id="UP000256970">
    <property type="component" value="Unassembled WGS sequence"/>
</dbReference>
<dbReference type="NCBIfam" id="TIGR00886">
    <property type="entry name" value="2A0108"/>
    <property type="match status" value="1"/>
</dbReference>
<reference evidence="10 11" key="1">
    <citation type="submission" date="2016-10" db="EMBL/GenBank/DDBJ databases">
        <authorList>
            <person name="Cai Z."/>
        </authorList>
    </citation>
    <scope>NUCLEOTIDE SEQUENCE [LARGE SCALE GENOMIC DNA]</scope>
</reference>
<keyword evidence="5 8" id="KW-1133">Transmembrane helix</keyword>
<evidence type="ECO:0000256" key="7">
    <source>
        <dbReference type="ARBA" id="ARBA00023136"/>
    </source>
</evidence>
<dbReference type="InterPro" id="IPR036259">
    <property type="entry name" value="MFS_trans_sf"/>
</dbReference>
<dbReference type="EMBL" id="FNXT01001264">
    <property type="protein sequence ID" value="SZX76651.1"/>
    <property type="molecule type" value="Genomic_DNA"/>
</dbReference>
<gene>
    <name evidence="10" type="ORF">BQ4739_LOCUS17026</name>
</gene>
<keyword evidence="7 8" id="KW-0472">Membrane</keyword>
<feature type="transmembrane region" description="Helical" evidence="8">
    <location>
        <begin position="199"/>
        <end position="222"/>
    </location>
</feature>
<dbReference type="InterPro" id="IPR020846">
    <property type="entry name" value="MFS_dom"/>
</dbReference>
<dbReference type="CDD" id="cd17341">
    <property type="entry name" value="MFS_NRT2_like"/>
    <property type="match status" value="1"/>
</dbReference>
<evidence type="ECO:0000313" key="10">
    <source>
        <dbReference type="EMBL" id="SZX76651.1"/>
    </source>
</evidence>
<evidence type="ECO:0000256" key="2">
    <source>
        <dbReference type="ARBA" id="ARBA00008432"/>
    </source>
</evidence>
<evidence type="ECO:0000259" key="9">
    <source>
        <dbReference type="PROSITE" id="PS50850"/>
    </source>
</evidence>
<dbReference type="Pfam" id="PF07690">
    <property type="entry name" value="MFS_1"/>
    <property type="match status" value="1"/>
</dbReference>
<evidence type="ECO:0000256" key="3">
    <source>
        <dbReference type="ARBA" id="ARBA00022448"/>
    </source>
</evidence>
<feature type="transmembrane region" description="Helical" evidence="8">
    <location>
        <begin position="136"/>
        <end position="156"/>
    </location>
</feature>
<evidence type="ECO:0000256" key="1">
    <source>
        <dbReference type="ARBA" id="ARBA00004141"/>
    </source>
</evidence>
<keyword evidence="11" id="KW-1185">Reference proteome</keyword>
<keyword evidence="3 8" id="KW-0813">Transport</keyword>
<feature type="transmembrane region" description="Helical" evidence="8">
    <location>
        <begin position="329"/>
        <end position="349"/>
    </location>
</feature>
<protein>
    <recommendedName>
        <fullName evidence="8">Nitrate/nitrite transporter</fullName>
    </recommendedName>
</protein>
<dbReference type="GO" id="GO:0015112">
    <property type="term" value="F:nitrate transmembrane transporter activity"/>
    <property type="evidence" value="ECO:0007669"/>
    <property type="project" value="UniProtKB-UniRule"/>
</dbReference>
<feature type="transmembrane region" description="Helical" evidence="8">
    <location>
        <begin position="44"/>
        <end position="65"/>
    </location>
</feature>
<comment type="similarity">
    <text evidence="2 8">Belongs to the major facilitator superfamily. Nitrate/nitrite porter (TC 2.A.1.8) family.</text>
</comment>
<dbReference type="GO" id="GO:1990351">
    <property type="term" value="C:transporter complex"/>
    <property type="evidence" value="ECO:0007669"/>
    <property type="project" value="UniProtKB-ARBA"/>
</dbReference>
<dbReference type="Gene3D" id="1.20.1250.20">
    <property type="entry name" value="MFS general substrate transporter like domains"/>
    <property type="match status" value="2"/>
</dbReference>
<comment type="subcellular location">
    <subcellularLocation>
        <location evidence="8">Cell membrane</location>
        <topology evidence="8">Multi-pass membrane protein</topology>
    </subcellularLocation>
    <subcellularLocation>
        <location evidence="1">Membrane</location>
        <topology evidence="1">Multi-pass membrane protein</topology>
    </subcellularLocation>
</comment>
<feature type="transmembrane region" description="Helical" evidence="8">
    <location>
        <begin position="107"/>
        <end position="129"/>
    </location>
</feature>
<organism evidence="10 11">
    <name type="scientific">Tetradesmus obliquus</name>
    <name type="common">Green alga</name>
    <name type="synonym">Acutodesmus obliquus</name>
    <dbReference type="NCBI Taxonomy" id="3088"/>
    <lineage>
        <taxon>Eukaryota</taxon>
        <taxon>Viridiplantae</taxon>
        <taxon>Chlorophyta</taxon>
        <taxon>core chlorophytes</taxon>
        <taxon>Chlorophyceae</taxon>
        <taxon>CS clade</taxon>
        <taxon>Sphaeropleales</taxon>
        <taxon>Scenedesmaceae</taxon>
        <taxon>Tetradesmus</taxon>
    </lineage>
</organism>
<evidence type="ECO:0000256" key="4">
    <source>
        <dbReference type="ARBA" id="ARBA00022692"/>
    </source>
</evidence>
<name>A0A383WGU8_TETOB</name>
<dbReference type="STRING" id="3088.A0A383WGU8"/>
<sequence length="516" mass="55872">MGVMGKDAVQDDFPSFALPVDTEHKATIMRPWYFARPHMPAFHLSWLAFFAAFVSTFAPAALLPVIRDNIDLTKTDLGNAGIAAVCGAIAARVAMGNFVDTYGPRFGIGLCIGLTAPAVYCIALCTNAAGFIISRLFIGFSLATFVACQFWCTSMFNTKVVGTANALAAGWGNMGGGFTHFLMPLVFDGIKASSSPAFLAWRWAFFVPASFQVLLTVCIMAFTQDMPDGNYAALKKSSAMRKSSAWGTWKAAITNYRTWVMTLTYGYCFGVELTVDNVLPQYMYDNFHLDLHIAGLLAAIFGMMNLFSRPSGGYISDLVARKWGMRGRLWAMWIIQSLGGLFCLLLGLTSGSLGATMAILVIFSIFCQQSCGLSFGIVPFISKRSTGLVSGFVGSGGNVGGAVTQALFFTYLPISTAQGFLWMGVMTMGITLLYLTMYFPMWGGCFAAAKEGVSEEDYYLAEWTPEERAEGLHSASIKFAYESRSQRGWVKQAALNESKEAAAAGAINDSVKSINV</sequence>